<gene>
    <name evidence="1" type="ordered locus">Turpa_3821</name>
</gene>
<dbReference type="EMBL" id="CP002959">
    <property type="protein sequence ID" value="AFM14455.1"/>
    <property type="molecule type" value="Genomic_DNA"/>
</dbReference>
<evidence type="ECO:0008006" key="3">
    <source>
        <dbReference type="Google" id="ProtNLM"/>
    </source>
</evidence>
<dbReference type="OrthoDB" id="336698at2"/>
<evidence type="ECO:0000313" key="2">
    <source>
        <dbReference type="Proteomes" id="UP000006048"/>
    </source>
</evidence>
<dbReference type="RefSeq" id="WP_014804932.1">
    <property type="nucleotide sequence ID" value="NC_018020.1"/>
</dbReference>
<dbReference type="Proteomes" id="UP000006048">
    <property type="component" value="Chromosome"/>
</dbReference>
<name>I4BAZ8_TURPD</name>
<dbReference type="STRING" id="869212.Turpa_3821"/>
<dbReference type="PANTHER" id="PTHR36195:SF4">
    <property type="entry name" value="DOMAIN PROTEIN, PUTATIVE (AFU_ORTHOLOGUE AFUA_5G01990)-RELATED"/>
    <property type="match status" value="1"/>
</dbReference>
<dbReference type="InterPro" id="IPR020835">
    <property type="entry name" value="Catalase_sf"/>
</dbReference>
<proteinExistence type="predicted"/>
<organism evidence="1 2">
    <name type="scientific">Turneriella parva (strain ATCC BAA-1111 / DSM 21527 / NCTC 11395 / H)</name>
    <name type="common">Leptospira parva</name>
    <dbReference type="NCBI Taxonomy" id="869212"/>
    <lineage>
        <taxon>Bacteria</taxon>
        <taxon>Pseudomonadati</taxon>
        <taxon>Spirochaetota</taxon>
        <taxon>Spirochaetia</taxon>
        <taxon>Leptospirales</taxon>
        <taxon>Leptospiraceae</taxon>
        <taxon>Turneriella</taxon>
    </lineage>
</organism>
<dbReference type="PANTHER" id="PTHR36195">
    <property type="entry name" value="DOMAIN PROTEIN, PUTATIVE (AFU_ORTHOLOGUE AFUA_5G01990)-RELATED-RELATED"/>
    <property type="match status" value="1"/>
</dbReference>
<protein>
    <recommendedName>
        <fullName evidence="3">Catalase</fullName>
    </recommendedName>
</protein>
<evidence type="ECO:0000313" key="1">
    <source>
        <dbReference type="EMBL" id="AFM14455.1"/>
    </source>
</evidence>
<dbReference type="HOGENOM" id="CLU_046417_1_0_12"/>
<accession>I4BAZ8</accession>
<dbReference type="Gene3D" id="2.40.180.10">
    <property type="entry name" value="Catalase core domain"/>
    <property type="match status" value="1"/>
</dbReference>
<reference evidence="1 2" key="1">
    <citation type="submission" date="2012-06" db="EMBL/GenBank/DDBJ databases">
        <title>The complete chromosome of genome of Turneriella parva DSM 21527.</title>
        <authorList>
            <consortium name="US DOE Joint Genome Institute (JGI-PGF)"/>
            <person name="Lucas S."/>
            <person name="Han J."/>
            <person name="Lapidus A."/>
            <person name="Bruce D."/>
            <person name="Goodwin L."/>
            <person name="Pitluck S."/>
            <person name="Peters L."/>
            <person name="Kyrpides N."/>
            <person name="Mavromatis K."/>
            <person name="Ivanova N."/>
            <person name="Mikhailova N."/>
            <person name="Chertkov O."/>
            <person name="Detter J.C."/>
            <person name="Tapia R."/>
            <person name="Han C."/>
            <person name="Land M."/>
            <person name="Hauser L."/>
            <person name="Markowitz V."/>
            <person name="Cheng J.-F."/>
            <person name="Hugenholtz P."/>
            <person name="Woyke T."/>
            <person name="Wu D."/>
            <person name="Gronow S."/>
            <person name="Wellnitz S."/>
            <person name="Brambilla E."/>
            <person name="Klenk H.-P."/>
            <person name="Eisen J.A."/>
        </authorList>
    </citation>
    <scope>NUCLEOTIDE SEQUENCE [LARGE SCALE GENOMIC DNA]</scope>
    <source>
        <strain evidence="2">ATCC BAA-1111 / DSM 21527 / NCTC 11395 / H</strain>
    </source>
</reference>
<dbReference type="GO" id="GO:0020037">
    <property type="term" value="F:heme binding"/>
    <property type="evidence" value="ECO:0007669"/>
    <property type="project" value="InterPro"/>
</dbReference>
<dbReference type="SUPFAM" id="SSF56634">
    <property type="entry name" value="Heme-dependent catalase-like"/>
    <property type="match status" value="1"/>
</dbReference>
<dbReference type="PATRIC" id="fig|869212.3.peg.3849"/>
<keyword evidence="2" id="KW-1185">Reference proteome</keyword>
<dbReference type="KEGG" id="tpx:Turpa_3821"/>
<dbReference type="AlphaFoldDB" id="I4BAZ8"/>
<sequence length="328" mass="36078">MKTPSKNFSEIISQGEDEKFAAYTTKLRAIQKAKSKKYGKGRLLHRKGLLALKAEFTVNANLPDHAAQGIFATPGKYDAVIRLSNGSLEIQSDKTPDIRGFALKVKGIKGNSVMTGKPTTEQDFVMINHTTFSSARAEEFLDLLLALSSGGGALLKHLYKTYGFLGMFKAMARFAKVIGKKFTSFATETFSTVLPIRNGDYAVKLRIRPVSEPAVKASKADLTTDLKAHLKSAPLEYAVELQFYTDAETTPIEDASAEWPESATPFVTVGKLEIKAQDLEGAPYDAFAASVEQMKFDPWNAIEAHKPLGNIMRARKHAYYASQQERGV</sequence>